<dbReference type="EMBL" id="JBIAPI010000013">
    <property type="protein sequence ID" value="MFF3228178.1"/>
    <property type="molecule type" value="Genomic_DNA"/>
</dbReference>
<keyword evidence="1" id="KW-0472">Membrane</keyword>
<gene>
    <name evidence="3" type="ORF">ACFYV7_35660</name>
</gene>
<feature type="transmembrane region" description="Helical" evidence="1">
    <location>
        <begin position="119"/>
        <end position="143"/>
    </location>
</feature>
<dbReference type="InterPro" id="IPR003675">
    <property type="entry name" value="Rce1/LyrA-like_dom"/>
</dbReference>
<evidence type="ECO:0000313" key="4">
    <source>
        <dbReference type="Proteomes" id="UP001601948"/>
    </source>
</evidence>
<feature type="transmembrane region" description="Helical" evidence="1">
    <location>
        <begin position="219"/>
        <end position="237"/>
    </location>
</feature>
<keyword evidence="4" id="KW-1185">Reference proteome</keyword>
<accession>A0ABW6R4K3</accession>
<feature type="transmembrane region" description="Helical" evidence="1">
    <location>
        <begin position="91"/>
        <end position="113"/>
    </location>
</feature>
<proteinExistence type="predicted"/>
<evidence type="ECO:0000256" key="1">
    <source>
        <dbReference type="SAM" id="Phobius"/>
    </source>
</evidence>
<organism evidence="3 4">
    <name type="scientific">Nocardia suismassiliense</name>
    <dbReference type="NCBI Taxonomy" id="2077092"/>
    <lineage>
        <taxon>Bacteria</taxon>
        <taxon>Bacillati</taxon>
        <taxon>Actinomycetota</taxon>
        <taxon>Actinomycetes</taxon>
        <taxon>Mycobacteriales</taxon>
        <taxon>Nocardiaceae</taxon>
        <taxon>Nocardia</taxon>
    </lineage>
</organism>
<evidence type="ECO:0000259" key="2">
    <source>
        <dbReference type="Pfam" id="PF02517"/>
    </source>
</evidence>
<keyword evidence="1" id="KW-0812">Transmembrane</keyword>
<sequence length="289" mass="31277">MKTHLDTARPQSHRLVAFLVLAFVLTWMWWIPAGLIEQGIIATGIPTMALLMLGGLGPMAAALVCSSSALGGQGTRRFLRNAFRWRAPRRIYFLATVLIAVSVLGTIPLQLAIGAEWDSAGLLTSMFALVPTFVFTFVLGGGIDEEFGWRAFALPRLQASSPPWSANLILGVVWSLWHLPLWWNPAVAQYDSNYPMYIVSTTGFSFVLGWLYNSSQGNTMVVVVAHTVANVSYGLQATALDPVFQWIDVVVMGSAGLAIVIATRGKIGLRPTEPAFGEIGATSGTDRHA</sequence>
<comment type="caution">
    <text evidence="3">The sequence shown here is derived from an EMBL/GenBank/DDBJ whole genome shotgun (WGS) entry which is preliminary data.</text>
</comment>
<feature type="transmembrane region" description="Helical" evidence="1">
    <location>
        <begin position="194"/>
        <end position="212"/>
    </location>
</feature>
<name>A0ABW6R4K3_9NOCA</name>
<dbReference type="PANTHER" id="PTHR35797:SF1">
    <property type="entry name" value="PROTEASE"/>
    <property type="match status" value="1"/>
</dbReference>
<keyword evidence="1" id="KW-1133">Transmembrane helix</keyword>
<protein>
    <submittedName>
        <fullName evidence="3">Type II CAAX prenyl endopeptidase Rce1 family protein</fullName>
    </submittedName>
</protein>
<evidence type="ECO:0000313" key="3">
    <source>
        <dbReference type="EMBL" id="MFF3228178.1"/>
    </source>
</evidence>
<dbReference type="PANTHER" id="PTHR35797">
    <property type="entry name" value="PROTEASE-RELATED"/>
    <property type="match status" value="1"/>
</dbReference>
<feature type="transmembrane region" description="Helical" evidence="1">
    <location>
        <begin position="12"/>
        <end position="30"/>
    </location>
</feature>
<dbReference type="InterPro" id="IPR042150">
    <property type="entry name" value="MmRce1-like"/>
</dbReference>
<feature type="transmembrane region" description="Helical" evidence="1">
    <location>
        <begin position="164"/>
        <end position="182"/>
    </location>
</feature>
<feature type="domain" description="CAAX prenyl protease 2/Lysostaphin resistance protein A-like" evidence="2">
    <location>
        <begin position="132"/>
        <end position="231"/>
    </location>
</feature>
<feature type="transmembrane region" description="Helical" evidence="1">
    <location>
        <begin position="50"/>
        <end position="70"/>
    </location>
</feature>
<dbReference type="Proteomes" id="UP001601948">
    <property type="component" value="Unassembled WGS sequence"/>
</dbReference>
<dbReference type="Pfam" id="PF02517">
    <property type="entry name" value="Rce1-like"/>
    <property type="match status" value="1"/>
</dbReference>
<dbReference type="RefSeq" id="WP_387724781.1">
    <property type="nucleotide sequence ID" value="NZ_JBIAPI010000013.1"/>
</dbReference>
<reference evidence="3 4" key="1">
    <citation type="submission" date="2024-10" db="EMBL/GenBank/DDBJ databases">
        <title>The Natural Products Discovery Center: Release of the First 8490 Sequenced Strains for Exploring Actinobacteria Biosynthetic Diversity.</title>
        <authorList>
            <person name="Kalkreuter E."/>
            <person name="Kautsar S.A."/>
            <person name="Yang D."/>
            <person name="Bader C.D."/>
            <person name="Teijaro C.N."/>
            <person name="Fluegel L."/>
            <person name="Davis C.M."/>
            <person name="Simpson J.R."/>
            <person name="Lauterbach L."/>
            <person name="Steele A.D."/>
            <person name="Gui C."/>
            <person name="Meng S."/>
            <person name="Li G."/>
            <person name="Viehrig K."/>
            <person name="Ye F."/>
            <person name="Su P."/>
            <person name="Kiefer A.F."/>
            <person name="Nichols A."/>
            <person name="Cepeda A.J."/>
            <person name="Yan W."/>
            <person name="Fan B."/>
            <person name="Jiang Y."/>
            <person name="Adhikari A."/>
            <person name="Zheng C.-J."/>
            <person name="Schuster L."/>
            <person name="Cowan T.M."/>
            <person name="Smanski M.J."/>
            <person name="Chevrette M.G."/>
            <person name="De Carvalho L.P.S."/>
            <person name="Shen B."/>
        </authorList>
    </citation>
    <scope>NUCLEOTIDE SEQUENCE [LARGE SCALE GENOMIC DNA]</scope>
    <source>
        <strain evidence="3 4">NPDC003040</strain>
    </source>
</reference>
<feature type="transmembrane region" description="Helical" evidence="1">
    <location>
        <begin position="243"/>
        <end position="262"/>
    </location>
</feature>